<evidence type="ECO:0000259" key="2">
    <source>
        <dbReference type="PROSITE" id="PS50086"/>
    </source>
</evidence>
<feature type="domain" description="Rab-GAP TBC" evidence="2">
    <location>
        <begin position="43"/>
        <end position="258"/>
    </location>
</feature>
<feature type="region of interest" description="Disordered" evidence="1">
    <location>
        <begin position="85"/>
        <end position="112"/>
    </location>
</feature>
<keyword evidence="4" id="KW-1185">Reference proteome</keyword>
<feature type="region of interest" description="Disordered" evidence="1">
    <location>
        <begin position="378"/>
        <end position="509"/>
    </location>
</feature>
<name>A0AAV2Z0R3_9STRA</name>
<dbReference type="GO" id="GO:0031267">
    <property type="term" value="F:small GTPase binding"/>
    <property type="evidence" value="ECO:0007669"/>
    <property type="project" value="TreeGrafter"/>
</dbReference>
<dbReference type="SMART" id="SM00164">
    <property type="entry name" value="TBC"/>
    <property type="match status" value="2"/>
</dbReference>
<feature type="compositionally biased region" description="Polar residues" evidence="1">
    <location>
        <begin position="467"/>
        <end position="484"/>
    </location>
</feature>
<feature type="compositionally biased region" description="Low complexity" evidence="1">
    <location>
        <begin position="823"/>
        <end position="838"/>
    </location>
</feature>
<evidence type="ECO:0000313" key="4">
    <source>
        <dbReference type="Proteomes" id="UP001146120"/>
    </source>
</evidence>
<dbReference type="EMBL" id="DAKRPA010000062">
    <property type="protein sequence ID" value="DBA00533.1"/>
    <property type="molecule type" value="Genomic_DNA"/>
</dbReference>
<organism evidence="3 4">
    <name type="scientific">Lagenidium giganteum</name>
    <dbReference type="NCBI Taxonomy" id="4803"/>
    <lineage>
        <taxon>Eukaryota</taxon>
        <taxon>Sar</taxon>
        <taxon>Stramenopiles</taxon>
        <taxon>Oomycota</taxon>
        <taxon>Peronosporomycetes</taxon>
        <taxon>Pythiales</taxon>
        <taxon>Pythiaceae</taxon>
    </lineage>
</organism>
<feature type="compositionally biased region" description="Pro residues" evidence="1">
    <location>
        <begin position="384"/>
        <end position="398"/>
    </location>
</feature>
<dbReference type="InterPro" id="IPR000195">
    <property type="entry name" value="Rab-GAP-TBC_dom"/>
</dbReference>
<proteinExistence type="predicted"/>
<dbReference type="Proteomes" id="UP001146120">
    <property type="component" value="Unassembled WGS sequence"/>
</dbReference>
<dbReference type="Gene3D" id="1.10.472.80">
    <property type="entry name" value="Ypt/Rab-GAP domain of gyp1p, domain 3"/>
    <property type="match status" value="2"/>
</dbReference>
<reference evidence="3" key="1">
    <citation type="submission" date="2022-11" db="EMBL/GenBank/DDBJ databases">
        <authorList>
            <person name="Morgan W.R."/>
            <person name="Tartar A."/>
        </authorList>
    </citation>
    <scope>NUCLEOTIDE SEQUENCE</scope>
    <source>
        <strain evidence="3">ARSEF 373</strain>
    </source>
</reference>
<dbReference type="Pfam" id="PF00566">
    <property type="entry name" value="RabGAP-TBC"/>
    <property type="match status" value="2"/>
</dbReference>
<evidence type="ECO:0000256" key="1">
    <source>
        <dbReference type="SAM" id="MobiDB-lite"/>
    </source>
</evidence>
<feature type="compositionally biased region" description="Low complexity" evidence="1">
    <location>
        <begin position="87"/>
        <end position="97"/>
    </location>
</feature>
<evidence type="ECO:0000313" key="3">
    <source>
        <dbReference type="EMBL" id="DBA00533.1"/>
    </source>
</evidence>
<accession>A0AAV2Z0R3</accession>
<dbReference type="PANTHER" id="PTHR47219:SF20">
    <property type="entry name" value="TBC1 DOMAIN FAMILY MEMBER 2B"/>
    <property type="match status" value="1"/>
</dbReference>
<feature type="region of interest" description="Disordered" evidence="1">
    <location>
        <begin position="811"/>
        <end position="873"/>
    </location>
</feature>
<dbReference type="SUPFAM" id="SSF47923">
    <property type="entry name" value="Ypt/Rab-GAP domain of gyp1p"/>
    <property type="match status" value="4"/>
</dbReference>
<dbReference type="PANTHER" id="PTHR47219">
    <property type="entry name" value="RAB GTPASE-ACTIVATING PROTEIN 1-LIKE"/>
    <property type="match status" value="1"/>
</dbReference>
<dbReference type="InterPro" id="IPR035969">
    <property type="entry name" value="Rab-GAP_TBC_sf"/>
</dbReference>
<dbReference type="AlphaFoldDB" id="A0AAV2Z0R3"/>
<feature type="compositionally biased region" description="Low complexity" evidence="1">
    <location>
        <begin position="863"/>
        <end position="873"/>
    </location>
</feature>
<sequence>MELRWPQLKEEATTLAHEIGQSGREHHPIVKDQELLSAIRTQGIPAEHREWVWPILLHAQNQKLQRQSSAFLSYNQLLGGYQEGELEQQQQQQQQQQLDRDEQERPSLSPKGINGLHQAQELAMERFSHLNPFQERKIKRILLAYTKSKADFYYCHGMVEICVVLSTFLTEEDAFWAFRLLLEVLLPKYHEESILDFHVDCLVLQELLDRQDPALCAHFTDMGVTIQLLCTKWFFSFFAESMPFDLVCRLYDVLLVDICCKKLSSKIIFATSMAIFLYLSQMLVEVQDPSVMIEIICEFCATTLRDYSVAESFVDLILFLHDQLSETEVIAMRAKYKEQVERENAANGMASLPAKAKRSKTRRSHSIKLIIQWKEDGDAASPPAVAPLAPPTDNPTPKPSITRDRPPPIETDTISDEQVEVEIVTTPTERQMLEKLGEGITKINRRRSRSSSLRNLMLYPGEGSMSGGSRRTLSGASSTVTSPRSRLADEQPPREEDEQTEREHSWEEQARVRNPAVVIHMSMQGVPEEHRCWVWPILLNQIEPPKNLPTKQELLNDLHEEELDREVIKAIENDIARTRNLREDQYPSMKRVLEAFARRNRRVGYCQGMNEILAALLRHLEERDALLALVLLIEQILPSYHVDSMIGLHTDCAVMNTLVKQNDIEVHTNLQNVGLNMEILCTKWLVTCFLTSLPSFCGMKILDMMFARTPERKAASRVLLGVGIAIFFTLRSALLEAKDAGEILMAINEYFAQEMTKTNAEMDRFLAVCGGVIQQLRPEIVEEFRLVHKDEVMERFAAFEARKIEMRQQMEEAKLTQQRKKAGGAPASPPKSDSAPPSIGSASKSAATGTKKHGGIFSKPLRGSASGKTGAAASSGATDMFYQRVDVIEANRSFSEDLAKMEEQLEDLAELFCRGKIDDKEHSCIKAQIVRKWCKGMNSPQSAMIRVRHVKATFGDSTAAKDAPLKLSLTSTMSCPPDFEGENRKSSSSLYGRMKKVKRSAIAIFKSTFE</sequence>
<gene>
    <name evidence="3" type="ORF">N0F65_006437</name>
</gene>
<dbReference type="InterPro" id="IPR050302">
    <property type="entry name" value="Rab_GAP_TBC_domain"/>
</dbReference>
<dbReference type="Gene3D" id="1.10.8.270">
    <property type="entry name" value="putative rabgap domain of human tbc1 domain family member 14 like domains"/>
    <property type="match status" value="2"/>
</dbReference>
<dbReference type="GO" id="GO:0005096">
    <property type="term" value="F:GTPase activator activity"/>
    <property type="evidence" value="ECO:0007669"/>
    <property type="project" value="TreeGrafter"/>
</dbReference>
<dbReference type="PROSITE" id="PS50086">
    <property type="entry name" value="TBC_RABGAP"/>
    <property type="match status" value="2"/>
</dbReference>
<comment type="caution">
    <text evidence="3">The sequence shown here is derived from an EMBL/GenBank/DDBJ whole genome shotgun (WGS) entry which is preliminary data.</text>
</comment>
<reference evidence="3" key="2">
    <citation type="journal article" date="2023" name="Microbiol Resour">
        <title>Decontamination and Annotation of the Draft Genome Sequence of the Oomycete Lagenidium giganteum ARSEF 373.</title>
        <authorList>
            <person name="Morgan W.R."/>
            <person name="Tartar A."/>
        </authorList>
    </citation>
    <scope>NUCLEOTIDE SEQUENCE</scope>
    <source>
        <strain evidence="3">ARSEF 373</strain>
    </source>
</reference>
<protein>
    <recommendedName>
        <fullName evidence="2">Rab-GAP TBC domain-containing protein</fullName>
    </recommendedName>
</protein>
<feature type="domain" description="Rab-GAP TBC" evidence="2">
    <location>
        <begin position="525"/>
        <end position="709"/>
    </location>
</feature>